<comment type="caution">
    <text evidence="1">The sequence shown here is derived from an EMBL/GenBank/DDBJ whole genome shotgun (WGS) entry which is preliminary data.</text>
</comment>
<sequence length="91" mass="10408">SHKDLIAYIVCNREGIDPIWSCTFESTISLKLHPVEIEASVHGEMKARVKYNELTLGLARLGDEDVESATVNIEITMRKWNGIYPTMHHHF</sequence>
<keyword evidence="2" id="KW-1185">Reference proteome</keyword>
<protein>
    <submittedName>
        <fullName evidence="1">Uncharacterized protein</fullName>
    </submittedName>
</protein>
<name>A0AAV5WCL3_9BILA</name>
<proteinExistence type="predicted"/>
<evidence type="ECO:0000313" key="1">
    <source>
        <dbReference type="EMBL" id="GMT28155.1"/>
    </source>
</evidence>
<reference evidence="1" key="1">
    <citation type="submission" date="2023-10" db="EMBL/GenBank/DDBJ databases">
        <title>Genome assembly of Pristionchus species.</title>
        <authorList>
            <person name="Yoshida K."/>
            <person name="Sommer R.J."/>
        </authorList>
    </citation>
    <scope>NUCLEOTIDE SEQUENCE</scope>
    <source>
        <strain evidence="1">RS5133</strain>
    </source>
</reference>
<dbReference type="AlphaFoldDB" id="A0AAV5WCL3"/>
<evidence type="ECO:0000313" key="2">
    <source>
        <dbReference type="Proteomes" id="UP001432322"/>
    </source>
</evidence>
<dbReference type="EMBL" id="BTSY01000005">
    <property type="protein sequence ID" value="GMT28155.1"/>
    <property type="molecule type" value="Genomic_DNA"/>
</dbReference>
<dbReference type="Proteomes" id="UP001432322">
    <property type="component" value="Unassembled WGS sequence"/>
</dbReference>
<organism evidence="1 2">
    <name type="scientific">Pristionchus fissidentatus</name>
    <dbReference type="NCBI Taxonomy" id="1538716"/>
    <lineage>
        <taxon>Eukaryota</taxon>
        <taxon>Metazoa</taxon>
        <taxon>Ecdysozoa</taxon>
        <taxon>Nematoda</taxon>
        <taxon>Chromadorea</taxon>
        <taxon>Rhabditida</taxon>
        <taxon>Rhabditina</taxon>
        <taxon>Diplogasteromorpha</taxon>
        <taxon>Diplogasteroidea</taxon>
        <taxon>Neodiplogasteridae</taxon>
        <taxon>Pristionchus</taxon>
    </lineage>
</organism>
<feature type="non-terminal residue" evidence="1">
    <location>
        <position position="1"/>
    </location>
</feature>
<gene>
    <name evidence="1" type="ORF">PFISCL1PPCAC_19452</name>
</gene>
<accession>A0AAV5WCL3</accession>
<feature type="non-terminal residue" evidence="1">
    <location>
        <position position="91"/>
    </location>
</feature>